<reference evidence="1 2" key="1">
    <citation type="submission" date="2012-04" db="EMBL/GenBank/DDBJ databases">
        <title>The Genome Sequence of Bacillus cereus VD048.</title>
        <authorList>
            <consortium name="The Broad Institute Genome Sequencing Platform"/>
            <consortium name="The Broad Institute Genome Sequencing Center for Infectious Disease"/>
            <person name="Feldgarden M."/>
            <person name="Van der Auwera G.A."/>
            <person name="Mahillon J."/>
            <person name="Duprez V."/>
            <person name="Timmery S."/>
            <person name="Mattelet C."/>
            <person name="Dierick K."/>
            <person name="Sun M."/>
            <person name="Yu Z."/>
            <person name="Zhu L."/>
            <person name="Hu X."/>
            <person name="Shank E.B."/>
            <person name="Swiecicka I."/>
            <person name="Hansen B.M."/>
            <person name="Andrup L."/>
            <person name="Young S.K."/>
            <person name="Zeng Q."/>
            <person name="Gargeya S."/>
            <person name="Fitzgerald M."/>
            <person name="Haas B."/>
            <person name="Abouelleil A."/>
            <person name="Alvarado L."/>
            <person name="Arachchi H.M."/>
            <person name="Berlin A."/>
            <person name="Chapman S.B."/>
            <person name="Goldberg J."/>
            <person name="Griggs A."/>
            <person name="Gujja S."/>
            <person name="Hansen M."/>
            <person name="Howarth C."/>
            <person name="Imamovic A."/>
            <person name="Larimer J."/>
            <person name="McCowen C."/>
            <person name="Montmayeur A."/>
            <person name="Murphy C."/>
            <person name="Neiman D."/>
            <person name="Pearson M."/>
            <person name="Priest M."/>
            <person name="Roberts A."/>
            <person name="Saif S."/>
            <person name="Shea T."/>
            <person name="Sisk P."/>
            <person name="Sykes S."/>
            <person name="Wortman J."/>
            <person name="Nusbaum C."/>
            <person name="Birren B."/>
        </authorList>
    </citation>
    <scope>NUCLEOTIDE SEQUENCE [LARGE SCALE GENOMIC DNA]</scope>
    <source>
        <strain evidence="1 2">VD048</strain>
    </source>
</reference>
<evidence type="ECO:0000313" key="2">
    <source>
        <dbReference type="Proteomes" id="UP000006960"/>
    </source>
</evidence>
<organism evidence="1 2">
    <name type="scientific">Bacillus cereus VD048</name>
    <dbReference type="NCBI Taxonomy" id="1053226"/>
    <lineage>
        <taxon>Bacteria</taxon>
        <taxon>Bacillati</taxon>
        <taxon>Bacillota</taxon>
        <taxon>Bacilli</taxon>
        <taxon>Bacillales</taxon>
        <taxon>Bacillaceae</taxon>
        <taxon>Bacillus</taxon>
        <taxon>Bacillus cereus group</taxon>
    </lineage>
</organism>
<comment type="caution">
    <text evidence="1">The sequence shown here is derived from an EMBL/GenBank/DDBJ whole genome shotgun (WGS) entry which is preliminary data.</text>
</comment>
<dbReference type="HOGENOM" id="CLU_3004251_0_0_9"/>
<name>J8H1K5_BACCE</name>
<sequence>MGLQEGKTEEEIIKALGSPKVIAKEMLASHRIEQVKHNPTFSNVARAIVAIIGLVF</sequence>
<dbReference type="PATRIC" id="fig|1053226.3.peg.5125"/>
<evidence type="ECO:0000313" key="1">
    <source>
        <dbReference type="EMBL" id="EJR27052.1"/>
    </source>
</evidence>
<proteinExistence type="predicted"/>
<gene>
    <name evidence="1" type="ORF">IIG_05026</name>
</gene>
<accession>J8H1K5</accession>
<dbReference type="EMBL" id="AHEU01000042">
    <property type="protein sequence ID" value="EJR27052.1"/>
    <property type="molecule type" value="Genomic_DNA"/>
</dbReference>
<dbReference type="AlphaFoldDB" id="J8H1K5"/>
<dbReference type="Proteomes" id="UP000006960">
    <property type="component" value="Unassembled WGS sequence"/>
</dbReference>
<protein>
    <submittedName>
        <fullName evidence="1">Uncharacterized protein</fullName>
    </submittedName>
</protein>